<keyword evidence="11" id="KW-1185">Reference proteome</keyword>
<dbReference type="Gene3D" id="1.10.3720.10">
    <property type="entry name" value="MetI-like"/>
    <property type="match status" value="1"/>
</dbReference>
<evidence type="ECO:0000259" key="9">
    <source>
        <dbReference type="PROSITE" id="PS50928"/>
    </source>
</evidence>
<feature type="transmembrane region" description="Helical" evidence="7">
    <location>
        <begin position="260"/>
        <end position="282"/>
    </location>
</feature>
<feature type="compositionally biased region" description="Pro residues" evidence="8">
    <location>
        <begin position="33"/>
        <end position="43"/>
    </location>
</feature>
<dbReference type="Pfam" id="PF00528">
    <property type="entry name" value="BPD_transp_1"/>
    <property type="match status" value="1"/>
</dbReference>
<feature type="transmembrane region" description="Helical" evidence="7">
    <location>
        <begin position="131"/>
        <end position="152"/>
    </location>
</feature>
<dbReference type="InterPro" id="IPR000515">
    <property type="entry name" value="MetI-like"/>
</dbReference>
<evidence type="ECO:0000256" key="3">
    <source>
        <dbReference type="ARBA" id="ARBA00022475"/>
    </source>
</evidence>
<feature type="domain" description="ABC transmembrane type-1" evidence="9">
    <location>
        <begin position="127"/>
        <end position="339"/>
    </location>
</feature>
<dbReference type="EMBL" id="JBEZFP010000153">
    <property type="protein sequence ID" value="MEU8139084.1"/>
    <property type="molecule type" value="Genomic_DNA"/>
</dbReference>
<dbReference type="InterPro" id="IPR051393">
    <property type="entry name" value="ABC_transporter_permease"/>
</dbReference>
<comment type="similarity">
    <text evidence="7">Belongs to the binding-protein-dependent transport system permease family.</text>
</comment>
<dbReference type="PANTHER" id="PTHR30193">
    <property type="entry name" value="ABC TRANSPORTER PERMEASE PROTEIN"/>
    <property type="match status" value="1"/>
</dbReference>
<feature type="transmembrane region" description="Helical" evidence="7">
    <location>
        <begin position="70"/>
        <end position="89"/>
    </location>
</feature>
<keyword evidence="5 7" id="KW-1133">Transmembrane helix</keyword>
<feature type="compositionally biased region" description="Pro residues" evidence="8">
    <location>
        <begin position="1"/>
        <end position="17"/>
    </location>
</feature>
<keyword evidence="2 7" id="KW-0813">Transport</keyword>
<evidence type="ECO:0000256" key="7">
    <source>
        <dbReference type="RuleBase" id="RU363032"/>
    </source>
</evidence>
<comment type="caution">
    <text evidence="10">The sequence shown here is derived from an EMBL/GenBank/DDBJ whole genome shotgun (WGS) entry which is preliminary data.</text>
</comment>
<proteinExistence type="inferred from homology"/>
<sequence>MRASPSPAPSPESPKPTGPTSGSPTSGSHTPDRPSPGGPPAGGPPKGRTAKGGSPKGRRGRSPWRRFEPLLWLGPAILLIALVVLWPVVEMVRSSFLRIRRTGVVKGSNGFDNYQKLFDEPDFGHVLRNTLVWVVFVVAITLVLSLGLAQLFNQQFPGRRAARWALIIPWAASVFMTAVVFRWMLHHSRGVINTLLVDLHVIDKGEDWLGKPETAFPWMIAVAVFVSLPFTTYTLLAGLQTIPADVYEAARMDGASKWRTYLSVTLPLLRPAILVAVVINLINVFNSFPIIWAMTGGGPGYQTDTTTTFMYKLKSTDIGESAAMSVVNFGLIIVLVLVYLRVSRWNKETD</sequence>
<dbReference type="SUPFAM" id="SSF161098">
    <property type="entry name" value="MetI-like"/>
    <property type="match status" value="1"/>
</dbReference>
<evidence type="ECO:0000256" key="6">
    <source>
        <dbReference type="ARBA" id="ARBA00023136"/>
    </source>
</evidence>
<keyword evidence="6 7" id="KW-0472">Membrane</keyword>
<comment type="subcellular location">
    <subcellularLocation>
        <location evidence="1 7">Cell membrane</location>
        <topology evidence="1 7">Multi-pass membrane protein</topology>
    </subcellularLocation>
</comment>
<evidence type="ECO:0000256" key="8">
    <source>
        <dbReference type="SAM" id="MobiDB-lite"/>
    </source>
</evidence>
<feature type="transmembrane region" description="Helical" evidence="7">
    <location>
        <begin position="215"/>
        <end position="239"/>
    </location>
</feature>
<dbReference type="CDD" id="cd06261">
    <property type="entry name" value="TM_PBP2"/>
    <property type="match status" value="1"/>
</dbReference>
<dbReference type="InterPro" id="IPR035906">
    <property type="entry name" value="MetI-like_sf"/>
</dbReference>
<evidence type="ECO:0000256" key="2">
    <source>
        <dbReference type="ARBA" id="ARBA00022448"/>
    </source>
</evidence>
<evidence type="ECO:0000313" key="11">
    <source>
        <dbReference type="Proteomes" id="UP001551482"/>
    </source>
</evidence>
<dbReference type="RefSeq" id="WP_358362943.1">
    <property type="nucleotide sequence ID" value="NZ_JBEZFP010000153.1"/>
</dbReference>
<evidence type="ECO:0000256" key="4">
    <source>
        <dbReference type="ARBA" id="ARBA00022692"/>
    </source>
</evidence>
<evidence type="ECO:0000313" key="10">
    <source>
        <dbReference type="EMBL" id="MEU8139084.1"/>
    </source>
</evidence>
<organism evidence="10 11">
    <name type="scientific">Streptodolium elevatio</name>
    <dbReference type="NCBI Taxonomy" id="3157996"/>
    <lineage>
        <taxon>Bacteria</taxon>
        <taxon>Bacillati</taxon>
        <taxon>Actinomycetota</taxon>
        <taxon>Actinomycetes</taxon>
        <taxon>Kitasatosporales</taxon>
        <taxon>Streptomycetaceae</taxon>
        <taxon>Streptodolium</taxon>
    </lineage>
</organism>
<protein>
    <submittedName>
        <fullName evidence="10">Sugar ABC transporter permease</fullName>
    </submittedName>
</protein>
<feature type="compositionally biased region" description="Low complexity" evidence="8">
    <location>
        <begin position="18"/>
        <end position="29"/>
    </location>
</feature>
<feature type="region of interest" description="Disordered" evidence="8">
    <location>
        <begin position="1"/>
        <end position="61"/>
    </location>
</feature>
<keyword evidence="3" id="KW-1003">Cell membrane</keyword>
<feature type="transmembrane region" description="Helical" evidence="7">
    <location>
        <begin position="322"/>
        <end position="340"/>
    </location>
</feature>
<dbReference type="Proteomes" id="UP001551482">
    <property type="component" value="Unassembled WGS sequence"/>
</dbReference>
<accession>A0ABV3DW22</accession>
<evidence type="ECO:0000256" key="1">
    <source>
        <dbReference type="ARBA" id="ARBA00004651"/>
    </source>
</evidence>
<name>A0ABV3DW22_9ACTN</name>
<dbReference type="PROSITE" id="PS50928">
    <property type="entry name" value="ABC_TM1"/>
    <property type="match status" value="1"/>
</dbReference>
<keyword evidence="4 7" id="KW-0812">Transmembrane</keyword>
<feature type="transmembrane region" description="Helical" evidence="7">
    <location>
        <begin position="164"/>
        <end position="185"/>
    </location>
</feature>
<dbReference type="PANTHER" id="PTHR30193:SF37">
    <property type="entry name" value="INNER MEMBRANE ABC TRANSPORTER PERMEASE PROTEIN YCJO"/>
    <property type="match status" value="1"/>
</dbReference>
<reference evidence="10 11" key="1">
    <citation type="submission" date="2024-06" db="EMBL/GenBank/DDBJ databases">
        <title>The Natural Products Discovery Center: Release of the First 8490 Sequenced Strains for Exploring Actinobacteria Biosynthetic Diversity.</title>
        <authorList>
            <person name="Kalkreuter E."/>
            <person name="Kautsar S.A."/>
            <person name="Yang D."/>
            <person name="Bader C.D."/>
            <person name="Teijaro C.N."/>
            <person name="Fluegel L."/>
            <person name="Davis C.M."/>
            <person name="Simpson J.R."/>
            <person name="Lauterbach L."/>
            <person name="Steele A.D."/>
            <person name="Gui C."/>
            <person name="Meng S."/>
            <person name="Li G."/>
            <person name="Viehrig K."/>
            <person name="Ye F."/>
            <person name="Su P."/>
            <person name="Kiefer A.F."/>
            <person name="Nichols A."/>
            <person name="Cepeda A.J."/>
            <person name="Yan W."/>
            <person name="Fan B."/>
            <person name="Jiang Y."/>
            <person name="Adhikari A."/>
            <person name="Zheng C.-J."/>
            <person name="Schuster L."/>
            <person name="Cowan T.M."/>
            <person name="Smanski M.J."/>
            <person name="Chevrette M.G."/>
            <person name="De Carvalho L.P.S."/>
            <person name="Shen B."/>
        </authorList>
    </citation>
    <scope>NUCLEOTIDE SEQUENCE [LARGE SCALE GENOMIC DNA]</scope>
    <source>
        <strain evidence="10 11">NPDC048946</strain>
    </source>
</reference>
<gene>
    <name evidence="10" type="ORF">AB0C36_37000</name>
</gene>
<evidence type="ECO:0000256" key="5">
    <source>
        <dbReference type="ARBA" id="ARBA00022989"/>
    </source>
</evidence>